<keyword evidence="1" id="KW-0472">Membrane</keyword>
<keyword evidence="3" id="KW-1185">Reference proteome</keyword>
<comment type="caution">
    <text evidence="2">The sequence shown here is derived from an EMBL/GenBank/DDBJ whole genome shotgun (WGS) entry which is preliminary data.</text>
</comment>
<dbReference type="Pfam" id="PF09527">
    <property type="entry name" value="ATPase_gene1"/>
    <property type="match status" value="1"/>
</dbReference>
<keyword evidence="1" id="KW-0812">Transmembrane</keyword>
<dbReference type="Proteomes" id="UP000811899">
    <property type="component" value="Unassembled WGS sequence"/>
</dbReference>
<dbReference type="EMBL" id="JAHCVJ010000004">
    <property type="protein sequence ID" value="MBT0664835.1"/>
    <property type="molecule type" value="Genomic_DNA"/>
</dbReference>
<dbReference type="AlphaFoldDB" id="A0AAW4L5N0"/>
<sequence length="79" mass="8831">MTSEKKDLFRALGLVSSMGISVVVAIAIGVWCGLKLDEWLGTAPWFFYIFLFFGIAAGFRNIYIITSREIHRNGNGTDK</sequence>
<feature type="transmembrane region" description="Helical" evidence="1">
    <location>
        <begin position="12"/>
        <end position="31"/>
    </location>
</feature>
<evidence type="ECO:0000313" key="2">
    <source>
        <dbReference type="EMBL" id="MBT0664835.1"/>
    </source>
</evidence>
<evidence type="ECO:0000313" key="3">
    <source>
        <dbReference type="Proteomes" id="UP000811899"/>
    </source>
</evidence>
<evidence type="ECO:0000256" key="1">
    <source>
        <dbReference type="SAM" id="Phobius"/>
    </source>
</evidence>
<accession>A0AAW4L5N0</accession>
<reference evidence="2 3" key="1">
    <citation type="submission" date="2021-05" db="EMBL/GenBank/DDBJ databases">
        <title>The draft genome of Geobacter pelophilus DSM 12255.</title>
        <authorList>
            <person name="Xu Z."/>
            <person name="Masuda Y."/>
            <person name="Itoh H."/>
            <person name="Senoo K."/>
        </authorList>
    </citation>
    <scope>NUCLEOTIDE SEQUENCE [LARGE SCALE GENOMIC DNA]</scope>
    <source>
        <strain evidence="2 3">DSM 12255</strain>
    </source>
</reference>
<feature type="transmembrane region" description="Helical" evidence="1">
    <location>
        <begin position="43"/>
        <end position="63"/>
    </location>
</feature>
<name>A0AAW4L5N0_9BACT</name>
<dbReference type="InterPro" id="IPR032820">
    <property type="entry name" value="ATPase_put"/>
</dbReference>
<keyword evidence="1" id="KW-1133">Transmembrane helix</keyword>
<protein>
    <submittedName>
        <fullName evidence="2">AtpZ/AtpI family protein</fullName>
    </submittedName>
</protein>
<proteinExistence type="predicted"/>
<dbReference type="RefSeq" id="WP_214171614.1">
    <property type="nucleotide sequence ID" value="NZ_JAHCVJ010000004.1"/>
</dbReference>
<organism evidence="2 3">
    <name type="scientific">Geoanaerobacter pelophilus</name>
    <dbReference type="NCBI Taxonomy" id="60036"/>
    <lineage>
        <taxon>Bacteria</taxon>
        <taxon>Pseudomonadati</taxon>
        <taxon>Thermodesulfobacteriota</taxon>
        <taxon>Desulfuromonadia</taxon>
        <taxon>Geobacterales</taxon>
        <taxon>Geobacteraceae</taxon>
        <taxon>Geoanaerobacter</taxon>
    </lineage>
</organism>
<gene>
    <name evidence="2" type="ORF">KI809_11035</name>
</gene>